<reference evidence="9 10" key="1">
    <citation type="submission" date="2023-02" db="EMBL/GenBank/DDBJ databases">
        <title>Dictyobacter halimunensis sp. nov., a new member of the class Ktedonobacteria from forest soil in a geothermal area.</title>
        <authorList>
            <person name="Rachmania M.K."/>
            <person name="Ningsih F."/>
            <person name="Sakai Y."/>
            <person name="Yabe S."/>
            <person name="Yokota A."/>
            <person name="Sjamsuridzal W."/>
        </authorList>
    </citation>
    <scope>NUCLEOTIDE SEQUENCE [LARGE SCALE GENOMIC DNA]</scope>
    <source>
        <strain evidence="9 10">S3.2.2.5</strain>
    </source>
</reference>
<comment type="subcellular location">
    <subcellularLocation>
        <location evidence="1">Cell membrane</location>
        <topology evidence="1">Multi-pass membrane protein</topology>
    </subcellularLocation>
</comment>
<protein>
    <submittedName>
        <fullName evidence="9">MFS transporter</fullName>
    </submittedName>
</protein>
<evidence type="ECO:0000256" key="1">
    <source>
        <dbReference type="ARBA" id="ARBA00004651"/>
    </source>
</evidence>
<dbReference type="InterPro" id="IPR020846">
    <property type="entry name" value="MFS_dom"/>
</dbReference>
<dbReference type="Proteomes" id="UP001344906">
    <property type="component" value="Unassembled WGS sequence"/>
</dbReference>
<dbReference type="PANTHER" id="PTHR23513">
    <property type="entry name" value="INTEGRAL MEMBRANE EFFLUX PROTEIN-RELATED"/>
    <property type="match status" value="1"/>
</dbReference>
<keyword evidence="3" id="KW-1003">Cell membrane</keyword>
<evidence type="ECO:0000256" key="5">
    <source>
        <dbReference type="ARBA" id="ARBA00022989"/>
    </source>
</evidence>
<evidence type="ECO:0000256" key="2">
    <source>
        <dbReference type="ARBA" id="ARBA00022448"/>
    </source>
</evidence>
<dbReference type="PANTHER" id="PTHR23513:SF11">
    <property type="entry name" value="STAPHYLOFERRIN A TRANSPORTER"/>
    <property type="match status" value="1"/>
</dbReference>
<dbReference type="InterPro" id="IPR036259">
    <property type="entry name" value="MFS_trans_sf"/>
</dbReference>
<keyword evidence="6 7" id="KW-0472">Membrane</keyword>
<evidence type="ECO:0000313" key="10">
    <source>
        <dbReference type="Proteomes" id="UP001344906"/>
    </source>
</evidence>
<evidence type="ECO:0000313" key="9">
    <source>
        <dbReference type="EMBL" id="GLV55708.1"/>
    </source>
</evidence>
<feature type="transmembrane region" description="Helical" evidence="7">
    <location>
        <begin position="422"/>
        <end position="441"/>
    </location>
</feature>
<dbReference type="Gene3D" id="1.20.1250.20">
    <property type="entry name" value="MFS general substrate transporter like domains"/>
    <property type="match status" value="1"/>
</dbReference>
<proteinExistence type="predicted"/>
<feature type="transmembrane region" description="Helical" evidence="7">
    <location>
        <begin position="305"/>
        <end position="325"/>
    </location>
</feature>
<comment type="caution">
    <text evidence="9">The sequence shown here is derived from an EMBL/GenBank/DDBJ whole genome shotgun (WGS) entry which is preliminary data.</text>
</comment>
<feature type="transmembrane region" description="Helical" evidence="7">
    <location>
        <begin position="86"/>
        <end position="107"/>
    </location>
</feature>
<evidence type="ECO:0000256" key="4">
    <source>
        <dbReference type="ARBA" id="ARBA00022692"/>
    </source>
</evidence>
<organism evidence="9 10">
    <name type="scientific">Dictyobacter halimunensis</name>
    <dbReference type="NCBI Taxonomy" id="3026934"/>
    <lineage>
        <taxon>Bacteria</taxon>
        <taxon>Bacillati</taxon>
        <taxon>Chloroflexota</taxon>
        <taxon>Ktedonobacteria</taxon>
        <taxon>Ktedonobacterales</taxon>
        <taxon>Dictyobacteraceae</taxon>
        <taxon>Dictyobacter</taxon>
    </lineage>
</organism>
<keyword evidence="2" id="KW-0813">Transport</keyword>
<feature type="domain" description="Major facilitator superfamily (MFS) profile" evidence="8">
    <location>
        <begin position="53"/>
        <end position="446"/>
    </location>
</feature>
<dbReference type="PROSITE" id="PS50850">
    <property type="entry name" value="MFS"/>
    <property type="match status" value="1"/>
</dbReference>
<evidence type="ECO:0000259" key="8">
    <source>
        <dbReference type="PROSITE" id="PS50850"/>
    </source>
</evidence>
<gene>
    <name evidence="9" type="ORF">KDH_25520</name>
</gene>
<dbReference type="RefSeq" id="WP_338250292.1">
    <property type="nucleotide sequence ID" value="NZ_BSRI01000001.1"/>
</dbReference>
<dbReference type="EMBL" id="BSRI01000001">
    <property type="protein sequence ID" value="GLV55708.1"/>
    <property type="molecule type" value="Genomic_DNA"/>
</dbReference>
<keyword evidence="5 7" id="KW-1133">Transmembrane helix</keyword>
<evidence type="ECO:0000256" key="7">
    <source>
        <dbReference type="SAM" id="Phobius"/>
    </source>
</evidence>
<dbReference type="SUPFAM" id="SSF103473">
    <property type="entry name" value="MFS general substrate transporter"/>
    <property type="match status" value="1"/>
</dbReference>
<dbReference type="InterPro" id="IPR010290">
    <property type="entry name" value="TM_effector"/>
</dbReference>
<feature type="transmembrane region" description="Helical" evidence="7">
    <location>
        <begin position="183"/>
        <end position="207"/>
    </location>
</feature>
<evidence type="ECO:0000256" key="6">
    <source>
        <dbReference type="ARBA" id="ARBA00023136"/>
    </source>
</evidence>
<keyword evidence="10" id="KW-1185">Reference proteome</keyword>
<sequence>MADEDLSEPIDDPASSQVAVPEEVLEAKALTSVASKRPKKSLLRAFTSLRHRNFRLYWSGQVISQLGSYMQGIGQTWLVWQLTHSAWQLGLVGALQAVPVLFFALFGGVFADRWPKRRVLLSTQTAAMIQALLLWALIATGAVQLWHLYILALMLGLTNCLGRPTGQAFVVEMVGREDLPNAVGLNSMLSQMMRIVGPGLGGIIIALSGESFLFLYNGLSYLAAIAALLLIDSHKLYAQASPIKGGERRKNTWQSLREGVEYVWHTPTILLLILVVGLVLLFGSNFGVLLPSFATDVLHGGPESFGFLSAAMGIGALLASLWLAWNNEQPTIRRVLISTLIFAVLEILFALSGWYAVSLVLIAGVGGLEIDFAAQSMTALQTTAPDHLRGRVMSVQILFFDGSLPLGYLLMGWLSGLFGPQAAMFIGAVFCLLVITAGWIWHRASMRFP</sequence>
<accession>A0ABQ6FN67</accession>
<feature type="transmembrane region" description="Helical" evidence="7">
    <location>
        <begin position="269"/>
        <end position="293"/>
    </location>
</feature>
<dbReference type="Pfam" id="PF05977">
    <property type="entry name" value="MFS_3"/>
    <property type="match status" value="1"/>
</dbReference>
<dbReference type="CDD" id="cd06173">
    <property type="entry name" value="MFS_MefA_like"/>
    <property type="match status" value="1"/>
</dbReference>
<keyword evidence="4 7" id="KW-0812">Transmembrane</keyword>
<evidence type="ECO:0000256" key="3">
    <source>
        <dbReference type="ARBA" id="ARBA00022475"/>
    </source>
</evidence>
<name>A0ABQ6FN67_9CHLR</name>